<gene>
    <name evidence="2" type="ORF">SAMN05216252_124115</name>
</gene>
<dbReference type="EMBL" id="FZOF01000024">
    <property type="protein sequence ID" value="SNT42162.1"/>
    <property type="molecule type" value="Genomic_DNA"/>
</dbReference>
<keyword evidence="3" id="KW-1185">Reference proteome</keyword>
<feature type="transmembrane region" description="Helical" evidence="1">
    <location>
        <begin position="39"/>
        <end position="58"/>
    </location>
</feature>
<evidence type="ECO:0000256" key="1">
    <source>
        <dbReference type="SAM" id="Phobius"/>
    </source>
</evidence>
<protein>
    <submittedName>
        <fullName evidence="2">Uncharacterized protein</fullName>
    </submittedName>
</protein>
<keyword evidence="1" id="KW-1133">Transmembrane helix</keyword>
<dbReference type="Proteomes" id="UP000198280">
    <property type="component" value="Unassembled WGS sequence"/>
</dbReference>
<evidence type="ECO:0000313" key="3">
    <source>
        <dbReference type="Proteomes" id="UP000198280"/>
    </source>
</evidence>
<proteinExistence type="predicted"/>
<feature type="transmembrane region" description="Helical" evidence="1">
    <location>
        <begin position="14"/>
        <end position="32"/>
    </location>
</feature>
<sequence>MLWSHVLAALLEQYLAWQYGPLMGLGVLLVAAGLRARSGYAMCVGGVLVLLVLVSYGHR</sequence>
<evidence type="ECO:0000313" key="2">
    <source>
        <dbReference type="EMBL" id="SNT42162.1"/>
    </source>
</evidence>
<organism evidence="2 3">
    <name type="scientific">Actinacidiphila glaucinigra</name>
    <dbReference type="NCBI Taxonomy" id="235986"/>
    <lineage>
        <taxon>Bacteria</taxon>
        <taxon>Bacillati</taxon>
        <taxon>Actinomycetota</taxon>
        <taxon>Actinomycetes</taxon>
        <taxon>Kitasatosporales</taxon>
        <taxon>Streptomycetaceae</taxon>
        <taxon>Actinacidiphila</taxon>
    </lineage>
</organism>
<name>A0A239MJA6_9ACTN</name>
<keyword evidence="1" id="KW-0472">Membrane</keyword>
<reference evidence="2 3" key="1">
    <citation type="submission" date="2017-06" db="EMBL/GenBank/DDBJ databases">
        <authorList>
            <person name="Kim H.J."/>
            <person name="Triplett B.A."/>
        </authorList>
    </citation>
    <scope>NUCLEOTIDE SEQUENCE [LARGE SCALE GENOMIC DNA]</scope>
    <source>
        <strain evidence="2 3">CGMCC 4.1858</strain>
    </source>
</reference>
<keyword evidence="1" id="KW-0812">Transmembrane</keyword>
<dbReference type="RefSeq" id="WP_089227675.1">
    <property type="nucleotide sequence ID" value="NZ_FZOF01000024.1"/>
</dbReference>
<dbReference type="AlphaFoldDB" id="A0A239MJA6"/>
<accession>A0A239MJA6</accession>